<dbReference type="SMART" id="SM00355">
    <property type="entry name" value="ZnF_C2H2"/>
    <property type="match status" value="6"/>
</dbReference>
<accession>A0A922IBH9</accession>
<feature type="compositionally biased region" description="Low complexity" evidence="10">
    <location>
        <begin position="286"/>
        <end position="301"/>
    </location>
</feature>
<dbReference type="GO" id="GO:0003677">
    <property type="term" value="F:DNA binding"/>
    <property type="evidence" value="ECO:0007669"/>
    <property type="project" value="UniProtKB-KW"/>
</dbReference>
<keyword evidence="3" id="KW-0677">Repeat</keyword>
<feature type="compositionally biased region" description="Polar residues" evidence="10">
    <location>
        <begin position="464"/>
        <end position="474"/>
    </location>
</feature>
<feature type="compositionally biased region" description="Polar residues" evidence="10">
    <location>
        <begin position="484"/>
        <end position="500"/>
    </location>
</feature>
<dbReference type="InterPro" id="IPR036236">
    <property type="entry name" value="Znf_C2H2_sf"/>
</dbReference>
<dbReference type="PROSITE" id="PS50157">
    <property type="entry name" value="ZINC_FINGER_C2H2_2"/>
    <property type="match status" value="1"/>
</dbReference>
<evidence type="ECO:0000256" key="5">
    <source>
        <dbReference type="ARBA" id="ARBA00022833"/>
    </source>
</evidence>
<reference evidence="13" key="4">
    <citation type="journal article" date="2022" name="Res Sq">
        <title>Comparative Genomics Reveals Insights into the Divergent Evolution of Astigmatic Mites and Household Pest Adaptations.</title>
        <authorList>
            <person name="Xiong Q."/>
            <person name="Wan A.T.-Y."/>
            <person name="Liu X.-Y."/>
            <person name="Fung C.S.-H."/>
            <person name="Xiao X."/>
            <person name="Malainual N."/>
            <person name="Hou J."/>
            <person name="Wang L."/>
            <person name="Wang M."/>
            <person name="Yang K."/>
            <person name="Cui Y."/>
            <person name="Leung E."/>
            <person name="Nong W."/>
            <person name="Shin S.-K."/>
            <person name="Au S."/>
            <person name="Jeong K.Y."/>
            <person name="Chew F.T."/>
            <person name="Hui J."/>
            <person name="Leung T.F."/>
            <person name="Tungtrongchitr A."/>
            <person name="Zhong N."/>
            <person name="Liu Z."/>
            <person name="Tsui S."/>
        </authorList>
    </citation>
    <scope>NUCLEOTIDE SEQUENCE</scope>
    <source>
        <strain evidence="13">Derf</strain>
        <tissue evidence="13">Whole organism</tissue>
    </source>
</reference>
<dbReference type="OrthoDB" id="6508123at2759"/>
<keyword evidence="6" id="KW-0238">DNA-binding</keyword>
<dbReference type="PANTHER" id="PTHR24392:SF31">
    <property type="entry name" value="C2H2-TYPE DOMAIN-CONTAINING PROTEIN"/>
    <property type="match status" value="1"/>
</dbReference>
<proteinExistence type="predicted"/>
<comment type="caution">
    <text evidence="13">The sequence shown here is derived from an EMBL/GenBank/DDBJ whole genome shotgun (WGS) entry which is preliminary data.</text>
</comment>
<reference evidence="13" key="1">
    <citation type="submission" date="2013-05" db="EMBL/GenBank/DDBJ databases">
        <authorList>
            <person name="Yim A.K.Y."/>
            <person name="Chan T.F."/>
            <person name="Ji K.M."/>
            <person name="Liu X.Y."/>
            <person name="Zhou J.W."/>
            <person name="Li R.Q."/>
            <person name="Yang K.Y."/>
            <person name="Li J."/>
            <person name="Li M."/>
            <person name="Law P.T.W."/>
            <person name="Wu Y.L."/>
            <person name="Cai Z.L."/>
            <person name="Qin H."/>
            <person name="Bao Y."/>
            <person name="Leung R.K.K."/>
            <person name="Ng P.K.S."/>
            <person name="Zou J."/>
            <person name="Zhong X.J."/>
            <person name="Ran P.X."/>
            <person name="Zhong N.S."/>
            <person name="Liu Z.G."/>
            <person name="Tsui S.K.W."/>
        </authorList>
    </citation>
    <scope>NUCLEOTIDE SEQUENCE</scope>
    <source>
        <strain evidence="13">Derf</strain>
        <tissue evidence="13">Whole organism</tissue>
    </source>
</reference>
<evidence type="ECO:0000256" key="7">
    <source>
        <dbReference type="ARBA" id="ARBA00023242"/>
    </source>
</evidence>
<dbReference type="Proteomes" id="UP000790347">
    <property type="component" value="Unassembled WGS sequence"/>
</dbReference>
<keyword evidence="9" id="KW-0175">Coiled coil</keyword>
<feature type="compositionally biased region" description="Low complexity" evidence="10">
    <location>
        <begin position="662"/>
        <end position="683"/>
    </location>
</feature>
<protein>
    <recommendedName>
        <fullName evidence="11">C2H2-type domain-containing protein</fullName>
    </recommendedName>
</protein>
<feature type="region of interest" description="Disordered" evidence="10">
    <location>
        <begin position="484"/>
        <end position="503"/>
    </location>
</feature>
<keyword evidence="7" id="KW-0539">Nucleus</keyword>
<reference evidence="12" key="3">
    <citation type="journal article" date="2021" name="World Allergy Organ. J.">
        <title>Chromosome-level assembly of Dermatophagoides farinae genome and transcriptome reveals two novel allergens Der f 37 and Der f 39.</title>
        <authorList>
            <person name="Chen J."/>
            <person name="Cai Z."/>
            <person name="Fan D."/>
            <person name="Hu J."/>
            <person name="Hou Y."/>
            <person name="He Y."/>
            <person name="Zhang Z."/>
            <person name="Zhao Z."/>
            <person name="Gao P."/>
            <person name="Hu W."/>
            <person name="Sun J."/>
            <person name="Li J."/>
            <person name="Ji K."/>
        </authorList>
    </citation>
    <scope>NUCLEOTIDE SEQUENCE</scope>
    <source>
        <strain evidence="12">JKM2019</strain>
    </source>
</reference>
<gene>
    <name evidence="13" type="ORF">DERF_001969</name>
    <name evidence="12" type="ORF">HUG17_6931</name>
</gene>
<evidence type="ECO:0000313" key="14">
    <source>
        <dbReference type="Proteomes" id="UP000790347"/>
    </source>
</evidence>
<name>A0A922IBH9_DERFA</name>
<feature type="region of interest" description="Disordered" evidence="10">
    <location>
        <begin position="269"/>
        <end position="338"/>
    </location>
</feature>
<feature type="domain" description="C2H2-type" evidence="11">
    <location>
        <begin position="210"/>
        <end position="238"/>
    </location>
</feature>
<organism evidence="13 14">
    <name type="scientific">Dermatophagoides farinae</name>
    <name type="common">American house dust mite</name>
    <dbReference type="NCBI Taxonomy" id="6954"/>
    <lineage>
        <taxon>Eukaryota</taxon>
        <taxon>Metazoa</taxon>
        <taxon>Ecdysozoa</taxon>
        <taxon>Arthropoda</taxon>
        <taxon>Chelicerata</taxon>
        <taxon>Arachnida</taxon>
        <taxon>Acari</taxon>
        <taxon>Acariformes</taxon>
        <taxon>Sarcoptiformes</taxon>
        <taxon>Astigmata</taxon>
        <taxon>Psoroptidia</taxon>
        <taxon>Analgoidea</taxon>
        <taxon>Pyroglyphidae</taxon>
        <taxon>Dermatophagoidinae</taxon>
        <taxon>Dermatophagoides</taxon>
    </lineage>
</organism>
<evidence type="ECO:0000313" key="12">
    <source>
        <dbReference type="EMBL" id="KAH7636725.1"/>
    </source>
</evidence>
<reference evidence="12" key="2">
    <citation type="submission" date="2020-06" db="EMBL/GenBank/DDBJ databases">
        <authorList>
            <person name="Ji K."/>
            <person name="Li J."/>
        </authorList>
    </citation>
    <scope>NUCLEOTIDE SEQUENCE</scope>
    <source>
        <strain evidence="12">JKM2019</strain>
        <tissue evidence="12">Whole body</tissue>
    </source>
</reference>
<keyword evidence="4 8" id="KW-0863">Zinc-finger</keyword>
<dbReference type="EMBL" id="ASGP02000001">
    <property type="protein sequence ID" value="KAH9527990.1"/>
    <property type="molecule type" value="Genomic_DNA"/>
</dbReference>
<evidence type="ECO:0000256" key="8">
    <source>
        <dbReference type="PROSITE-ProRule" id="PRU00042"/>
    </source>
</evidence>
<keyword evidence="5" id="KW-0862">Zinc</keyword>
<keyword evidence="2" id="KW-0479">Metal-binding</keyword>
<dbReference type="InterPro" id="IPR013087">
    <property type="entry name" value="Znf_C2H2_type"/>
</dbReference>
<evidence type="ECO:0000259" key="11">
    <source>
        <dbReference type="PROSITE" id="PS50157"/>
    </source>
</evidence>
<evidence type="ECO:0000313" key="13">
    <source>
        <dbReference type="EMBL" id="KAH9527990.1"/>
    </source>
</evidence>
<evidence type="ECO:0000256" key="9">
    <source>
        <dbReference type="SAM" id="Coils"/>
    </source>
</evidence>
<evidence type="ECO:0000256" key="2">
    <source>
        <dbReference type="ARBA" id="ARBA00022723"/>
    </source>
</evidence>
<evidence type="ECO:0000256" key="3">
    <source>
        <dbReference type="ARBA" id="ARBA00022737"/>
    </source>
</evidence>
<dbReference type="Proteomes" id="UP000828236">
    <property type="component" value="Unassembled WGS sequence"/>
</dbReference>
<feature type="region of interest" description="Disordered" evidence="10">
    <location>
        <begin position="649"/>
        <end position="683"/>
    </location>
</feature>
<dbReference type="PANTHER" id="PTHR24392">
    <property type="entry name" value="ZINC FINGER PROTEIN"/>
    <property type="match status" value="1"/>
</dbReference>
<dbReference type="SUPFAM" id="SSF57667">
    <property type="entry name" value="beta-beta-alpha zinc fingers"/>
    <property type="match status" value="1"/>
</dbReference>
<dbReference type="GO" id="GO:0005634">
    <property type="term" value="C:nucleus"/>
    <property type="evidence" value="ECO:0007669"/>
    <property type="project" value="UniProtKB-SubCell"/>
</dbReference>
<dbReference type="EMBL" id="SDOV01000009">
    <property type="protein sequence ID" value="KAH7636725.1"/>
    <property type="molecule type" value="Genomic_DNA"/>
</dbReference>
<evidence type="ECO:0000256" key="1">
    <source>
        <dbReference type="ARBA" id="ARBA00004123"/>
    </source>
</evidence>
<feature type="region of interest" description="Disordered" evidence="10">
    <location>
        <begin position="603"/>
        <end position="622"/>
    </location>
</feature>
<evidence type="ECO:0000256" key="10">
    <source>
        <dbReference type="SAM" id="MobiDB-lite"/>
    </source>
</evidence>
<feature type="compositionally biased region" description="Low complexity" evidence="10">
    <location>
        <begin position="313"/>
        <end position="337"/>
    </location>
</feature>
<dbReference type="PROSITE" id="PS00028">
    <property type="entry name" value="ZINC_FINGER_C2H2_1"/>
    <property type="match status" value="1"/>
</dbReference>
<keyword evidence="14" id="KW-1185">Reference proteome</keyword>
<evidence type="ECO:0000256" key="6">
    <source>
        <dbReference type="ARBA" id="ARBA00023125"/>
    </source>
</evidence>
<dbReference type="Gene3D" id="3.30.160.60">
    <property type="entry name" value="Classic Zinc Finger"/>
    <property type="match status" value="2"/>
</dbReference>
<dbReference type="GO" id="GO:0008270">
    <property type="term" value="F:zinc ion binding"/>
    <property type="evidence" value="ECO:0007669"/>
    <property type="project" value="UniProtKB-KW"/>
</dbReference>
<feature type="coiled-coil region" evidence="9">
    <location>
        <begin position="71"/>
        <end position="112"/>
    </location>
</feature>
<dbReference type="AlphaFoldDB" id="A0A922IBH9"/>
<sequence length="700" mass="78908">MDHPSSSSSSSWFVNRVGNGGNEANVMDVGTFFSLTNSSLIQQNNDNNGSDQQHNLNPQNQTTTISSVAFIEHLQQSLQQEQARRIEVEKELTSLKQKYTELQLQISEAKTLQGNSLSMQHNHLESIKKRLINTLNMTIDNSNQSCKLTTDQSQLKRQIEYIHECDECQFKTKSNVSLILHKMNHQITDQHYMLSTAFFTTRNSNSKSIYKCSACDTDTLTRHQVYRHIYDLHTTEKPLSCPYCEFSFTHKDYLEQHIPAKHEKTFMSLSSSSSKSAQINHHSDGLTHTNSNSHLSSNNNSQPLTTTIAKVDSSLSSPLSEMQSSNRSRNRRQQTTSAKNIPQIDLKCTFPDCNFVTIFHDKLDFHMKAHLMTKYKCPYCPYVSNTIIDIKRHIQKSKKHEGMKMYSCQKCSFAADCDRQFKEHLRAYHFGYESNDDVIDYFIEEMFSNKNKQRASNDDRESINNRTTNSNDTAETVIINSITMGTNNNNVGQQPSNDASLNPPPAKKLAGINDHQSLVTANNNITNQNQPQSLNIQIARDDRDVGQNSQTFYNLELTTAAAAVSSSNVPLLFTSSSGDTGGNQRLSNTIKSIPLSAVTIVPQQHGHEQHQHHQLHGQQTQTATILSVPSDANLNHLLNHHATLISVEEPPASNNNRDHHQQSTNSSQQNGGQDSSLTTSIQQQQQIPVTITQYLSYANY</sequence>
<evidence type="ECO:0000256" key="4">
    <source>
        <dbReference type="ARBA" id="ARBA00022771"/>
    </source>
</evidence>
<comment type="subcellular location">
    <subcellularLocation>
        <location evidence="1">Nucleus</location>
    </subcellularLocation>
</comment>
<feature type="region of interest" description="Disordered" evidence="10">
    <location>
        <begin position="451"/>
        <end position="474"/>
    </location>
</feature>